<comment type="caution">
    <text evidence="1">The sequence shown here is derived from an EMBL/GenBank/DDBJ whole genome shotgun (WGS) entry which is preliminary data.</text>
</comment>
<dbReference type="Proteomes" id="UP001162156">
    <property type="component" value="Unassembled WGS sequence"/>
</dbReference>
<dbReference type="PANTHER" id="PTHR10773">
    <property type="entry name" value="DNA-DIRECTED RNA POLYMERASES I, II, AND III SUBUNIT RPABC2"/>
    <property type="match status" value="1"/>
</dbReference>
<name>A0AAV8WV36_9CUCU</name>
<gene>
    <name evidence="1" type="ORF">NQ314_016732</name>
</gene>
<sequence length="133" mass="15518">MRQEKDILIKEKYDQHQHEKILSRAEKESDKNNANSNFIIACYDLQAVLPTPRGEVSVFYYKQKFNSYNFTISELKSDRVECYFWHEGLGKRGSNKIGTCVYKFLEGISNSVNSDDLEIVLYSENCCGQQKNR</sequence>
<accession>A0AAV8WV36</accession>
<dbReference type="EMBL" id="JANEYF010004663">
    <property type="protein sequence ID" value="KAJ8930464.1"/>
    <property type="molecule type" value="Genomic_DNA"/>
</dbReference>
<dbReference type="PANTHER" id="PTHR10773:SF19">
    <property type="match status" value="1"/>
</dbReference>
<reference evidence="1" key="1">
    <citation type="journal article" date="2023" name="Insect Mol. Biol.">
        <title>Genome sequencing provides insights into the evolution of gene families encoding plant cell wall-degrading enzymes in longhorned beetles.</title>
        <authorList>
            <person name="Shin N.R."/>
            <person name="Okamura Y."/>
            <person name="Kirsch R."/>
            <person name="Pauchet Y."/>
        </authorList>
    </citation>
    <scope>NUCLEOTIDE SEQUENCE</scope>
    <source>
        <strain evidence="1">RBIC_L_NR</strain>
    </source>
</reference>
<protein>
    <submittedName>
        <fullName evidence="1">Uncharacterized protein</fullName>
    </submittedName>
</protein>
<proteinExistence type="predicted"/>
<dbReference type="AlphaFoldDB" id="A0AAV8WV36"/>
<keyword evidence="2" id="KW-1185">Reference proteome</keyword>
<evidence type="ECO:0000313" key="2">
    <source>
        <dbReference type="Proteomes" id="UP001162156"/>
    </source>
</evidence>
<organism evidence="1 2">
    <name type="scientific">Rhamnusium bicolor</name>
    <dbReference type="NCBI Taxonomy" id="1586634"/>
    <lineage>
        <taxon>Eukaryota</taxon>
        <taxon>Metazoa</taxon>
        <taxon>Ecdysozoa</taxon>
        <taxon>Arthropoda</taxon>
        <taxon>Hexapoda</taxon>
        <taxon>Insecta</taxon>
        <taxon>Pterygota</taxon>
        <taxon>Neoptera</taxon>
        <taxon>Endopterygota</taxon>
        <taxon>Coleoptera</taxon>
        <taxon>Polyphaga</taxon>
        <taxon>Cucujiformia</taxon>
        <taxon>Chrysomeloidea</taxon>
        <taxon>Cerambycidae</taxon>
        <taxon>Lepturinae</taxon>
        <taxon>Rhagiini</taxon>
        <taxon>Rhamnusium</taxon>
    </lineage>
</organism>
<evidence type="ECO:0000313" key="1">
    <source>
        <dbReference type="EMBL" id="KAJ8930464.1"/>
    </source>
</evidence>